<sequence length="512" mass="55410">MDHGETLRSNSVPADEGSEVTAVDSEPKLKPQPLARDGEPSEAAVIDSTSGHESVDYPTGFRLILINLSLCLSIFLTALSSFQLLFGKFYTAVSIKWVFLAAIGIFEVGSLLCAVAPTSTAFIIGRAIAGLGAAGISTGALIMVVLFIMIFFKPPHRSNLAGITWKERVRQFDLLGTTVFMPAIICLLLALQWGGTTWPWSNWRVILCLVLFGVLMPIWVGIQFWKGETATVPPRIMNQRSVVGASWYMFFLGSFFLVLIYYLPVWFQAVKGSSAVESGIRNLPLILGLVIVSIMSGIGVTVIGYYTPFMIACPIISSISIGLMTTFTPESGSREWIGYQAMASTISATRAGIGIGLGIQQALIVVQTVMPLKDIPIGTAVMYFLQTMGGAIFVSAAQNVFANLLVADLSQSVPSLDPQVILQTGATELQKAVQPQYLPDVITAYNKAIVRAFLMAAIMAALTVIGSLAVEWRNIKSTRQDAPPKQTQDGTLDSTLDSTLERTQTYRDKEAI</sequence>
<accession>A0A423VYP8</accession>
<evidence type="ECO:0000256" key="2">
    <source>
        <dbReference type="ARBA" id="ARBA00022448"/>
    </source>
</evidence>
<feature type="transmembrane region" description="Helical" evidence="7">
    <location>
        <begin position="172"/>
        <end position="191"/>
    </location>
</feature>
<feature type="transmembrane region" description="Helical" evidence="7">
    <location>
        <begin position="64"/>
        <end position="85"/>
    </location>
</feature>
<feature type="transmembrane region" description="Helical" evidence="7">
    <location>
        <begin position="283"/>
        <end position="302"/>
    </location>
</feature>
<dbReference type="GO" id="GO:0005886">
    <property type="term" value="C:plasma membrane"/>
    <property type="evidence" value="ECO:0007669"/>
    <property type="project" value="TreeGrafter"/>
</dbReference>
<keyword evidence="9" id="KW-1185">Reference proteome</keyword>
<name>A0A423VYP8_CYTCH</name>
<dbReference type="PANTHER" id="PTHR23501">
    <property type="entry name" value="MAJOR FACILITATOR SUPERFAMILY"/>
    <property type="match status" value="1"/>
</dbReference>
<dbReference type="SUPFAM" id="SSF103473">
    <property type="entry name" value="MFS general substrate transporter"/>
    <property type="match status" value="1"/>
</dbReference>
<evidence type="ECO:0000256" key="1">
    <source>
        <dbReference type="ARBA" id="ARBA00004141"/>
    </source>
</evidence>
<feature type="transmembrane region" description="Helical" evidence="7">
    <location>
        <begin position="123"/>
        <end position="152"/>
    </location>
</feature>
<proteinExistence type="predicted"/>
<evidence type="ECO:0000256" key="5">
    <source>
        <dbReference type="ARBA" id="ARBA00023136"/>
    </source>
</evidence>
<dbReference type="Proteomes" id="UP000284375">
    <property type="component" value="Unassembled WGS sequence"/>
</dbReference>
<dbReference type="EMBL" id="LJZO01000021">
    <property type="protein sequence ID" value="ROV96151.1"/>
    <property type="molecule type" value="Genomic_DNA"/>
</dbReference>
<keyword evidence="2" id="KW-0813">Transport</keyword>
<dbReference type="OrthoDB" id="4701619at2759"/>
<evidence type="ECO:0008006" key="10">
    <source>
        <dbReference type="Google" id="ProtNLM"/>
    </source>
</evidence>
<dbReference type="AlphaFoldDB" id="A0A423VYP8"/>
<keyword evidence="5 7" id="KW-0472">Membrane</keyword>
<keyword evidence="4 7" id="KW-1133">Transmembrane helix</keyword>
<feature type="transmembrane region" description="Helical" evidence="7">
    <location>
        <begin position="97"/>
        <end position="117"/>
    </location>
</feature>
<dbReference type="FunFam" id="1.20.1250.20:FF:000196">
    <property type="entry name" value="MFS toxin efflux pump (AflT)"/>
    <property type="match status" value="1"/>
</dbReference>
<feature type="transmembrane region" description="Helical" evidence="7">
    <location>
        <begin position="203"/>
        <end position="222"/>
    </location>
</feature>
<organism evidence="8 9">
    <name type="scientific">Cytospora chrysosperma</name>
    <name type="common">Cytospora canker fungus</name>
    <name type="synonym">Sphaeria chrysosperma</name>
    <dbReference type="NCBI Taxonomy" id="252740"/>
    <lineage>
        <taxon>Eukaryota</taxon>
        <taxon>Fungi</taxon>
        <taxon>Dikarya</taxon>
        <taxon>Ascomycota</taxon>
        <taxon>Pezizomycotina</taxon>
        <taxon>Sordariomycetes</taxon>
        <taxon>Sordariomycetidae</taxon>
        <taxon>Diaporthales</taxon>
        <taxon>Cytosporaceae</taxon>
        <taxon>Cytospora</taxon>
    </lineage>
</organism>
<comment type="subcellular location">
    <subcellularLocation>
        <location evidence="1">Membrane</location>
        <topology evidence="1">Multi-pass membrane protein</topology>
    </subcellularLocation>
</comment>
<feature type="transmembrane region" description="Helical" evidence="7">
    <location>
        <begin position="242"/>
        <end position="263"/>
    </location>
</feature>
<dbReference type="InterPro" id="IPR036259">
    <property type="entry name" value="MFS_trans_sf"/>
</dbReference>
<dbReference type="GO" id="GO:0022857">
    <property type="term" value="F:transmembrane transporter activity"/>
    <property type="evidence" value="ECO:0007669"/>
    <property type="project" value="TreeGrafter"/>
</dbReference>
<dbReference type="Gene3D" id="1.20.1250.20">
    <property type="entry name" value="MFS general substrate transporter like domains"/>
    <property type="match status" value="1"/>
</dbReference>
<evidence type="ECO:0000256" key="3">
    <source>
        <dbReference type="ARBA" id="ARBA00022692"/>
    </source>
</evidence>
<evidence type="ECO:0000256" key="4">
    <source>
        <dbReference type="ARBA" id="ARBA00022989"/>
    </source>
</evidence>
<feature type="region of interest" description="Disordered" evidence="6">
    <location>
        <begin position="1"/>
        <end position="53"/>
    </location>
</feature>
<protein>
    <recommendedName>
        <fullName evidence="10">Major facilitator superfamily (MFS) profile domain-containing protein</fullName>
    </recommendedName>
</protein>
<evidence type="ECO:0000256" key="7">
    <source>
        <dbReference type="SAM" id="Phobius"/>
    </source>
</evidence>
<dbReference type="PANTHER" id="PTHR23501:SF199">
    <property type="entry name" value="MFS EFFLUX TRANSPORTER INPD-RELATED"/>
    <property type="match status" value="1"/>
</dbReference>
<comment type="caution">
    <text evidence="8">The sequence shown here is derived from an EMBL/GenBank/DDBJ whole genome shotgun (WGS) entry which is preliminary data.</text>
</comment>
<feature type="transmembrane region" description="Helical" evidence="7">
    <location>
        <begin position="348"/>
        <end position="369"/>
    </location>
</feature>
<evidence type="ECO:0000313" key="8">
    <source>
        <dbReference type="EMBL" id="ROV96151.1"/>
    </source>
</evidence>
<feature type="transmembrane region" description="Helical" evidence="7">
    <location>
        <begin position="381"/>
        <end position="406"/>
    </location>
</feature>
<evidence type="ECO:0000256" key="6">
    <source>
        <dbReference type="SAM" id="MobiDB-lite"/>
    </source>
</evidence>
<evidence type="ECO:0000313" key="9">
    <source>
        <dbReference type="Proteomes" id="UP000284375"/>
    </source>
</evidence>
<feature type="transmembrane region" description="Helical" evidence="7">
    <location>
        <begin position="448"/>
        <end position="470"/>
    </location>
</feature>
<gene>
    <name evidence="8" type="ORF">VSDG_05045</name>
</gene>
<reference evidence="8 9" key="1">
    <citation type="submission" date="2015-09" db="EMBL/GenBank/DDBJ databases">
        <title>Host preference determinants of Valsa canker pathogens revealed by comparative genomics.</title>
        <authorList>
            <person name="Yin Z."/>
            <person name="Huang L."/>
        </authorList>
    </citation>
    <scope>NUCLEOTIDE SEQUENCE [LARGE SCALE GENOMIC DNA]</scope>
    <source>
        <strain evidence="8 9">YSFL</strain>
    </source>
</reference>
<feature type="transmembrane region" description="Helical" evidence="7">
    <location>
        <begin position="309"/>
        <end position="328"/>
    </location>
</feature>
<keyword evidence="3 7" id="KW-0812">Transmembrane</keyword>